<evidence type="ECO:0000256" key="9">
    <source>
        <dbReference type="RuleBase" id="RU003640"/>
    </source>
</evidence>
<dbReference type="InterPro" id="IPR000440">
    <property type="entry name" value="NADH_UbQ/plastoQ_OxRdtase_su3"/>
</dbReference>
<evidence type="ECO:0000256" key="5">
    <source>
        <dbReference type="ARBA" id="ARBA00022692"/>
    </source>
</evidence>
<dbReference type="Pfam" id="PF00507">
    <property type="entry name" value="Oxidored_q4"/>
    <property type="match status" value="1"/>
</dbReference>
<geneLocation type="mitochondrion" evidence="10"/>
<evidence type="ECO:0000256" key="3">
    <source>
        <dbReference type="ARBA" id="ARBA00021007"/>
    </source>
</evidence>
<feature type="transmembrane region" description="Helical" evidence="9">
    <location>
        <begin position="5"/>
        <end position="26"/>
    </location>
</feature>
<comment type="subcellular location">
    <subcellularLocation>
        <location evidence="1">Membrane</location>
    </subcellularLocation>
    <subcellularLocation>
        <location evidence="9">Mitochondrion membrane</location>
        <topology evidence="9">Multi-pass membrane protein</topology>
    </subcellularLocation>
</comment>
<evidence type="ECO:0000256" key="4">
    <source>
        <dbReference type="ARBA" id="ARBA00022448"/>
    </source>
</evidence>
<comment type="similarity">
    <text evidence="2 9">Belongs to the complex I subunit 3 family.</text>
</comment>
<dbReference type="EMBL" id="JX412803">
    <property type="protein sequence ID" value="ALO77028.1"/>
    <property type="molecule type" value="Genomic_DNA"/>
</dbReference>
<comment type="catalytic activity">
    <reaction evidence="8 9">
        <text>a ubiquinone + NADH + 5 H(+)(in) = a ubiquinol + NAD(+) + 4 H(+)(out)</text>
        <dbReference type="Rhea" id="RHEA:29091"/>
        <dbReference type="Rhea" id="RHEA-COMP:9565"/>
        <dbReference type="Rhea" id="RHEA-COMP:9566"/>
        <dbReference type="ChEBI" id="CHEBI:15378"/>
        <dbReference type="ChEBI" id="CHEBI:16389"/>
        <dbReference type="ChEBI" id="CHEBI:17976"/>
        <dbReference type="ChEBI" id="CHEBI:57540"/>
        <dbReference type="ChEBI" id="CHEBI:57945"/>
        <dbReference type="EC" id="7.1.1.2"/>
    </reaction>
</comment>
<feature type="transmembrane region" description="Helical" evidence="9">
    <location>
        <begin position="88"/>
        <end position="106"/>
    </location>
</feature>
<evidence type="ECO:0000256" key="7">
    <source>
        <dbReference type="ARBA" id="ARBA00023136"/>
    </source>
</evidence>
<name>A0A0S2MQQ5_9CUCU</name>
<evidence type="ECO:0000256" key="6">
    <source>
        <dbReference type="ARBA" id="ARBA00022989"/>
    </source>
</evidence>
<dbReference type="GO" id="GO:0031966">
    <property type="term" value="C:mitochondrial membrane"/>
    <property type="evidence" value="ECO:0007669"/>
    <property type="project" value="UniProtKB-SubCell"/>
</dbReference>
<evidence type="ECO:0000256" key="8">
    <source>
        <dbReference type="ARBA" id="ARBA00049551"/>
    </source>
</evidence>
<dbReference type="PANTHER" id="PTHR11058">
    <property type="entry name" value="NADH-UBIQUINONE OXIDOREDUCTASE CHAIN 3"/>
    <property type="match status" value="1"/>
</dbReference>
<sequence>MIKSLYMSIFLIFLIITLMTIMLNLISSKKFLDREKSSPFECGFNPMSTARLPFSLSFFLVAIIFLIFDVEITLIIPMIKSFMMINMFSYYLMLTFFIIILIMGLYHEWSQGALNWKI</sequence>
<keyword evidence="9" id="KW-1278">Translocase</keyword>
<evidence type="ECO:0000256" key="2">
    <source>
        <dbReference type="ARBA" id="ARBA00008472"/>
    </source>
</evidence>
<protein>
    <recommendedName>
        <fullName evidence="3 9">NADH-ubiquinone oxidoreductase chain 3</fullName>
        <ecNumber evidence="9">7.1.1.2</ecNumber>
    </recommendedName>
</protein>
<dbReference type="Gene3D" id="1.20.58.1610">
    <property type="entry name" value="NADH:ubiquinone/plastoquinone oxidoreductase, chain 3"/>
    <property type="match status" value="1"/>
</dbReference>
<keyword evidence="9" id="KW-0679">Respiratory chain</keyword>
<reference evidence="10" key="1">
    <citation type="submission" date="2012-06" db="EMBL/GenBank/DDBJ databases">
        <title>Mitogenomics of the Coleoptera under dense taxon sampling.</title>
        <authorList>
            <person name="Timmermans M.J.T.N."/>
            <person name="Lim J."/>
            <person name="Dodsworth S."/>
            <person name="Haran J."/>
            <person name="Ahrens D."/>
            <person name="Bocak L."/>
            <person name="London A."/>
            <person name="Culverwell L."/>
            <person name="Vogler A.P."/>
        </authorList>
    </citation>
    <scope>NUCLEOTIDE SEQUENCE</scope>
</reference>
<keyword evidence="4 9" id="KW-0813">Transport</keyword>
<dbReference type="GO" id="GO:0030964">
    <property type="term" value="C:NADH dehydrogenase complex"/>
    <property type="evidence" value="ECO:0007669"/>
    <property type="project" value="TreeGrafter"/>
</dbReference>
<feature type="transmembrane region" description="Helical" evidence="9">
    <location>
        <begin position="54"/>
        <end position="76"/>
    </location>
</feature>
<keyword evidence="9" id="KW-0249">Electron transport</keyword>
<accession>A0A0S2MQQ5</accession>
<keyword evidence="5 9" id="KW-0812">Transmembrane</keyword>
<organism evidence="10">
    <name type="scientific">Sphindus dubius</name>
    <dbReference type="NCBI Taxonomy" id="295944"/>
    <lineage>
        <taxon>Eukaryota</taxon>
        <taxon>Metazoa</taxon>
        <taxon>Ecdysozoa</taxon>
        <taxon>Arthropoda</taxon>
        <taxon>Hexapoda</taxon>
        <taxon>Insecta</taxon>
        <taxon>Pterygota</taxon>
        <taxon>Neoptera</taxon>
        <taxon>Endopterygota</taxon>
        <taxon>Coleoptera</taxon>
        <taxon>Polyphaga</taxon>
        <taxon>Cucujiformia</taxon>
        <taxon>Sphindidae</taxon>
        <taxon>Sphindus</taxon>
    </lineage>
</organism>
<comment type="function">
    <text evidence="9">Core subunit of the mitochondrial membrane respiratory chain NADH dehydrogenase (Complex I) which catalyzes electron transfer from NADH through the respiratory chain, using ubiquinone as an electron acceptor. Essential for the catalytic activity of complex I.</text>
</comment>
<keyword evidence="7 9" id="KW-0472">Membrane</keyword>
<dbReference type="PANTHER" id="PTHR11058:SF9">
    <property type="entry name" value="NADH-UBIQUINONE OXIDOREDUCTASE CHAIN 3"/>
    <property type="match status" value="1"/>
</dbReference>
<keyword evidence="9" id="KW-0830">Ubiquinone</keyword>
<keyword evidence="9 10" id="KW-0496">Mitochondrion</keyword>
<dbReference type="EC" id="7.1.1.2" evidence="9"/>
<dbReference type="AlphaFoldDB" id="A0A0S2MQQ5"/>
<keyword evidence="6 9" id="KW-1133">Transmembrane helix</keyword>
<dbReference type="InterPro" id="IPR038430">
    <property type="entry name" value="NDAH_ubi_oxred_su3_sf"/>
</dbReference>
<evidence type="ECO:0000256" key="1">
    <source>
        <dbReference type="ARBA" id="ARBA00004370"/>
    </source>
</evidence>
<proteinExistence type="inferred from homology"/>
<dbReference type="GO" id="GO:0008137">
    <property type="term" value="F:NADH dehydrogenase (ubiquinone) activity"/>
    <property type="evidence" value="ECO:0007669"/>
    <property type="project" value="UniProtKB-UniRule"/>
</dbReference>
<evidence type="ECO:0000313" key="10">
    <source>
        <dbReference type="EMBL" id="ALO77028.1"/>
    </source>
</evidence>
<keyword evidence="9" id="KW-0520">NAD</keyword>
<gene>
    <name evidence="10" type="primary">nad3</name>
</gene>